<reference evidence="1 2" key="1">
    <citation type="submission" date="2014-12" db="EMBL/GenBank/DDBJ databases">
        <title>Genome sequence of Methanobrevibacter arboriphilicus DH1, DSM1125.</title>
        <authorList>
            <person name="Poehlein A."/>
            <person name="Thauer R.K."/>
            <person name="Seedorf H."/>
            <person name="Daniel R."/>
        </authorList>
    </citation>
    <scope>NUCLEOTIDE SEQUENCE [LARGE SCALE GENOMIC DNA]</scope>
    <source>
        <strain evidence="1 2">DH1</strain>
    </source>
</reference>
<organism evidence="1 2">
    <name type="scientific">Methanobrevibacter arboriphilus JCM 13429 = DSM 1125</name>
    <dbReference type="NCBI Taxonomy" id="1300164"/>
    <lineage>
        <taxon>Archaea</taxon>
        <taxon>Methanobacteriati</taxon>
        <taxon>Methanobacteriota</taxon>
        <taxon>Methanomada group</taxon>
        <taxon>Methanobacteria</taxon>
        <taxon>Methanobacteriales</taxon>
        <taxon>Methanobacteriaceae</taxon>
        <taxon>Methanobrevibacter</taxon>
    </lineage>
</organism>
<gene>
    <name evidence="1" type="ORF">MBBAR_3c00890</name>
</gene>
<dbReference type="RefSeq" id="WP_158082505.1">
    <property type="nucleotide sequence ID" value="NZ_JXMW01000003.1"/>
</dbReference>
<evidence type="ECO:0000313" key="1">
    <source>
        <dbReference type="EMBL" id="OQD59433.1"/>
    </source>
</evidence>
<dbReference type="EMBL" id="JXMW01000003">
    <property type="protein sequence ID" value="OQD59433.1"/>
    <property type="molecule type" value="Genomic_DNA"/>
</dbReference>
<dbReference type="Gene3D" id="1.25.40.10">
    <property type="entry name" value="Tetratricopeptide repeat domain"/>
    <property type="match status" value="1"/>
</dbReference>
<keyword evidence="2" id="KW-1185">Reference proteome</keyword>
<sequence length="51" mass="6319">MKRKFNKAREYREVSEYDMALKIYNELIEKDYDLLNSYFNIGVVFSDKKRF</sequence>
<name>A0A1V6N4C8_METAZ</name>
<comment type="caution">
    <text evidence="1">The sequence shown here is derived from an EMBL/GenBank/DDBJ whole genome shotgun (WGS) entry which is preliminary data.</text>
</comment>
<evidence type="ECO:0000313" key="2">
    <source>
        <dbReference type="Proteomes" id="UP000191661"/>
    </source>
</evidence>
<proteinExistence type="predicted"/>
<accession>A0A1V6N4C8</accession>
<dbReference type="Proteomes" id="UP000191661">
    <property type="component" value="Unassembled WGS sequence"/>
</dbReference>
<dbReference type="AlphaFoldDB" id="A0A1V6N4C8"/>
<dbReference type="InterPro" id="IPR011990">
    <property type="entry name" value="TPR-like_helical_dom_sf"/>
</dbReference>
<protein>
    <submittedName>
        <fullName evidence="1">Uncharacterized protein</fullName>
    </submittedName>
</protein>
<dbReference type="SUPFAM" id="SSF48452">
    <property type="entry name" value="TPR-like"/>
    <property type="match status" value="1"/>
</dbReference>